<keyword evidence="3" id="KW-0456">Lyase</keyword>
<dbReference type="Gene3D" id="3.10.180.10">
    <property type="entry name" value="2,3-Dihydroxybiphenyl 1,2-Dioxygenase, domain 1"/>
    <property type="match status" value="1"/>
</dbReference>
<organism evidence="3 4">
    <name type="scientific">Gordonia humi</name>
    <dbReference type="NCBI Taxonomy" id="686429"/>
    <lineage>
        <taxon>Bacteria</taxon>
        <taxon>Bacillati</taxon>
        <taxon>Actinomycetota</taxon>
        <taxon>Actinomycetes</taxon>
        <taxon>Mycobacteriales</taxon>
        <taxon>Gordoniaceae</taxon>
        <taxon>Gordonia</taxon>
    </lineage>
</organism>
<dbReference type="InterPro" id="IPR029068">
    <property type="entry name" value="Glyas_Bleomycin-R_OHBP_Dase"/>
</dbReference>
<gene>
    <name evidence="3" type="ORF">BKA16_002963</name>
</gene>
<name>A0A840EXV4_9ACTN</name>
<dbReference type="PANTHER" id="PTHR43048:SF3">
    <property type="entry name" value="METHYLMALONYL-COA EPIMERASE, MITOCHONDRIAL"/>
    <property type="match status" value="1"/>
</dbReference>
<dbReference type="GO" id="GO:0016829">
    <property type="term" value="F:lyase activity"/>
    <property type="evidence" value="ECO:0007669"/>
    <property type="project" value="UniProtKB-KW"/>
</dbReference>
<reference evidence="3 4" key="1">
    <citation type="submission" date="2020-08" db="EMBL/GenBank/DDBJ databases">
        <title>Sequencing the genomes of 1000 actinobacteria strains.</title>
        <authorList>
            <person name="Klenk H.-P."/>
        </authorList>
    </citation>
    <scope>NUCLEOTIDE SEQUENCE [LARGE SCALE GENOMIC DNA]</scope>
    <source>
        <strain evidence="3 4">DSM 45298</strain>
    </source>
</reference>
<evidence type="ECO:0000313" key="3">
    <source>
        <dbReference type="EMBL" id="MBB4136411.1"/>
    </source>
</evidence>
<feature type="domain" description="VOC" evidence="2">
    <location>
        <begin position="109"/>
        <end position="234"/>
    </location>
</feature>
<keyword evidence="1" id="KW-0479">Metal-binding</keyword>
<keyword evidence="4" id="KW-1185">Reference proteome</keyword>
<dbReference type="PROSITE" id="PS51819">
    <property type="entry name" value="VOC"/>
    <property type="match status" value="1"/>
</dbReference>
<dbReference type="Pfam" id="PF00903">
    <property type="entry name" value="Glyoxalase"/>
    <property type="match status" value="1"/>
</dbReference>
<keyword evidence="3" id="KW-0560">Oxidoreductase</keyword>
<dbReference type="GO" id="GO:0004493">
    <property type="term" value="F:methylmalonyl-CoA epimerase activity"/>
    <property type="evidence" value="ECO:0007669"/>
    <property type="project" value="TreeGrafter"/>
</dbReference>
<dbReference type="AlphaFoldDB" id="A0A840EXV4"/>
<dbReference type="InterPro" id="IPR051785">
    <property type="entry name" value="MMCE/EMCE_epimerase"/>
</dbReference>
<evidence type="ECO:0000259" key="2">
    <source>
        <dbReference type="PROSITE" id="PS51819"/>
    </source>
</evidence>
<evidence type="ECO:0000313" key="4">
    <source>
        <dbReference type="Proteomes" id="UP000551501"/>
    </source>
</evidence>
<accession>A0A840EXV4</accession>
<dbReference type="EMBL" id="JACIFP010000001">
    <property type="protein sequence ID" value="MBB4136411.1"/>
    <property type="molecule type" value="Genomic_DNA"/>
</dbReference>
<dbReference type="GO" id="GO:0046491">
    <property type="term" value="P:L-methylmalonyl-CoA metabolic process"/>
    <property type="evidence" value="ECO:0007669"/>
    <property type="project" value="TreeGrafter"/>
</dbReference>
<comment type="caution">
    <text evidence="3">The sequence shown here is derived from an EMBL/GenBank/DDBJ whole genome shotgun (WGS) entry which is preliminary data.</text>
</comment>
<dbReference type="GO" id="GO:0046872">
    <property type="term" value="F:metal ion binding"/>
    <property type="evidence" value="ECO:0007669"/>
    <property type="project" value="UniProtKB-KW"/>
</dbReference>
<dbReference type="Proteomes" id="UP000551501">
    <property type="component" value="Unassembled WGS sequence"/>
</dbReference>
<dbReference type="PANTHER" id="PTHR43048">
    <property type="entry name" value="METHYLMALONYL-COA EPIMERASE"/>
    <property type="match status" value="1"/>
</dbReference>
<evidence type="ECO:0000256" key="1">
    <source>
        <dbReference type="ARBA" id="ARBA00022723"/>
    </source>
</evidence>
<dbReference type="InterPro" id="IPR004360">
    <property type="entry name" value="Glyas_Fos-R_dOase_dom"/>
</dbReference>
<dbReference type="CDD" id="cd06587">
    <property type="entry name" value="VOC"/>
    <property type="match status" value="1"/>
</dbReference>
<dbReference type="SUPFAM" id="SSF54593">
    <property type="entry name" value="Glyoxalase/Bleomycin resistance protein/Dihydroxybiphenyl dioxygenase"/>
    <property type="match status" value="1"/>
</dbReference>
<dbReference type="RefSeq" id="WP_183371392.1">
    <property type="nucleotide sequence ID" value="NZ_BAABHL010000120.1"/>
</dbReference>
<dbReference type="GO" id="GO:0051213">
    <property type="term" value="F:dioxygenase activity"/>
    <property type="evidence" value="ECO:0007669"/>
    <property type="project" value="UniProtKB-KW"/>
</dbReference>
<protein>
    <submittedName>
        <fullName evidence="3">Catechol 2,3-dioxygenase-like lactoylglutathione lyase family enzyme</fullName>
    </submittedName>
</protein>
<keyword evidence="3" id="KW-0223">Dioxygenase</keyword>
<dbReference type="InterPro" id="IPR037523">
    <property type="entry name" value="VOC_core"/>
</dbReference>
<proteinExistence type="predicted"/>
<sequence length="234" mass="24714">MSIPRDPIAVSDVRLILPVTDPVASAAAYRILVGGRAGATRATAGNGVVEFGTADDPHVDFAVADLPEARVQLRRRGLDVVDRDERSADIGCAPIGITSVTSDDAAARRIDHVLLTHPDADAAIALYAGRLGMSLRRARALDDDVTQLFFRTATVIVEVVAGPAMAERDRFAGIAWLSADIDADRRNLVDAGLDAGDVRAGRKPGTRVCTVRDRAFGTPTLLIEQGAAPSGARR</sequence>